<dbReference type="InterPro" id="IPR001898">
    <property type="entry name" value="SLC13A/DASS"/>
</dbReference>
<feature type="transmembrane region" description="Helical" evidence="6">
    <location>
        <begin position="410"/>
        <end position="427"/>
    </location>
</feature>
<reference evidence="7 8" key="1">
    <citation type="submission" date="2020-08" db="EMBL/GenBank/DDBJ databases">
        <title>Croceimicrobium hydrocarbonivorans gen. nov., sp. nov., a novel marine bacterium isolated from a bacterial consortium that degrades polyethylene terephthalate.</title>
        <authorList>
            <person name="Liu R."/>
        </authorList>
    </citation>
    <scope>NUCLEOTIDE SEQUENCE [LARGE SCALE GENOMIC DNA]</scope>
    <source>
        <strain evidence="7 8">A20-9</strain>
    </source>
</reference>
<keyword evidence="2" id="KW-0813">Transport</keyword>
<name>A0A7H0VDU8_9FLAO</name>
<feature type="transmembrane region" description="Helical" evidence="6">
    <location>
        <begin position="356"/>
        <end position="379"/>
    </location>
</feature>
<dbReference type="RefSeq" id="WP_210758432.1">
    <property type="nucleotide sequence ID" value="NZ_CP060139.1"/>
</dbReference>
<keyword evidence="8" id="KW-1185">Reference proteome</keyword>
<dbReference type="CDD" id="cd01115">
    <property type="entry name" value="SLC13_permease"/>
    <property type="match status" value="1"/>
</dbReference>
<keyword evidence="4 6" id="KW-1133">Transmembrane helix</keyword>
<dbReference type="AlphaFoldDB" id="A0A7H0VDU8"/>
<dbReference type="GO" id="GO:0005886">
    <property type="term" value="C:plasma membrane"/>
    <property type="evidence" value="ECO:0007669"/>
    <property type="project" value="TreeGrafter"/>
</dbReference>
<evidence type="ECO:0000256" key="1">
    <source>
        <dbReference type="ARBA" id="ARBA00004141"/>
    </source>
</evidence>
<dbReference type="GO" id="GO:0015141">
    <property type="term" value="F:succinate transmembrane transporter activity"/>
    <property type="evidence" value="ECO:0007669"/>
    <property type="project" value="UniProtKB-ARBA"/>
</dbReference>
<dbReference type="Pfam" id="PF00939">
    <property type="entry name" value="Na_sulph_symp"/>
    <property type="match status" value="1"/>
</dbReference>
<sequence length="473" mass="50989">MNRRLLYLSSGPLAFLAVQGIPQLNGDQSLVLGTLAWMLSWWMSNLIPLGVTALLPMLIFPLGGILDAKTVGSLYGHPIIFLFLGGFALGLAIEKWHLHRRIALNILMISGAAPERILLGTMASTALLSMWISNTATTVMMLPIGVSLYKLLETKLGSGKAARNFGIALMLGIAYAANIGGMATLIGTPPNLVFASLSSSSLNREVAFADWLIFALPLSALLFFVVWFFLSKVLFPSKEIQLGGIKPMLKEELAKLGPMQAAEKRVAIVLASMAVLWIFRSQLNAISYLSQLSDTIIAIAGMVAFFLIPSSTAEKALLREHDLGKLPWNIILLFGGGLSLAKALEVTEVVQSLAQMVMASGWQSLFVISLIICAFAVFLTEVMSNVALVSVFIPVAFIIASQLGMDAWALSVPLTLGASCAFMFPVATPPNAIVYSSGFLKTQDMARAGLVFNLFSIAIITVYSYYVMPLILF</sequence>
<evidence type="ECO:0000256" key="2">
    <source>
        <dbReference type="ARBA" id="ARBA00022448"/>
    </source>
</evidence>
<proteinExistence type="predicted"/>
<dbReference type="PANTHER" id="PTHR10283:SF82">
    <property type="entry name" value="SOLUTE CARRIER FAMILY 13 MEMBER 2"/>
    <property type="match status" value="1"/>
</dbReference>
<evidence type="ECO:0000313" key="7">
    <source>
        <dbReference type="EMBL" id="QNR23896.1"/>
    </source>
</evidence>
<evidence type="ECO:0000256" key="4">
    <source>
        <dbReference type="ARBA" id="ARBA00022989"/>
    </source>
</evidence>
<comment type="subcellular location">
    <subcellularLocation>
        <location evidence="1">Membrane</location>
        <topology evidence="1">Multi-pass membrane protein</topology>
    </subcellularLocation>
</comment>
<feature type="transmembrane region" description="Helical" evidence="6">
    <location>
        <begin position="295"/>
        <end position="314"/>
    </location>
</feature>
<feature type="transmembrane region" description="Helical" evidence="6">
    <location>
        <begin position="164"/>
        <end position="186"/>
    </location>
</feature>
<evidence type="ECO:0000256" key="3">
    <source>
        <dbReference type="ARBA" id="ARBA00022692"/>
    </source>
</evidence>
<dbReference type="EMBL" id="CP060139">
    <property type="protein sequence ID" value="QNR23896.1"/>
    <property type="molecule type" value="Genomic_DNA"/>
</dbReference>
<dbReference type="InterPro" id="IPR031312">
    <property type="entry name" value="Na/sul_symport_CS"/>
</dbReference>
<dbReference type="Proteomes" id="UP000516305">
    <property type="component" value="Chromosome"/>
</dbReference>
<feature type="transmembrane region" description="Helical" evidence="6">
    <location>
        <begin position="448"/>
        <end position="468"/>
    </location>
</feature>
<dbReference type="PANTHER" id="PTHR10283">
    <property type="entry name" value="SOLUTE CARRIER FAMILY 13 MEMBER"/>
    <property type="match status" value="1"/>
</dbReference>
<feature type="transmembrane region" description="Helical" evidence="6">
    <location>
        <begin position="206"/>
        <end position="230"/>
    </location>
</feature>
<feature type="transmembrane region" description="Helical" evidence="6">
    <location>
        <begin position="74"/>
        <end position="93"/>
    </location>
</feature>
<evidence type="ECO:0000256" key="5">
    <source>
        <dbReference type="ARBA" id="ARBA00023136"/>
    </source>
</evidence>
<dbReference type="KEGG" id="chyd:H4K34_16190"/>
<accession>A0A7H0VDU8</accession>
<dbReference type="NCBIfam" id="TIGR00785">
    <property type="entry name" value="dass"/>
    <property type="match status" value="1"/>
</dbReference>
<evidence type="ECO:0000256" key="6">
    <source>
        <dbReference type="SAM" id="Phobius"/>
    </source>
</evidence>
<dbReference type="PROSITE" id="PS01271">
    <property type="entry name" value="NA_SULFATE"/>
    <property type="match status" value="1"/>
</dbReference>
<keyword evidence="3 6" id="KW-0812">Transmembrane</keyword>
<feature type="transmembrane region" description="Helical" evidence="6">
    <location>
        <begin position="36"/>
        <end position="62"/>
    </location>
</feature>
<feature type="transmembrane region" description="Helical" evidence="6">
    <location>
        <begin position="386"/>
        <end position="404"/>
    </location>
</feature>
<evidence type="ECO:0000313" key="8">
    <source>
        <dbReference type="Proteomes" id="UP000516305"/>
    </source>
</evidence>
<protein>
    <submittedName>
        <fullName evidence="7">SLC13/DASS family transporter</fullName>
    </submittedName>
</protein>
<gene>
    <name evidence="7" type="ORF">H4K34_16190</name>
</gene>
<organism evidence="7 8">
    <name type="scientific">Croceimicrobium hydrocarbonivorans</name>
    <dbReference type="NCBI Taxonomy" id="2761580"/>
    <lineage>
        <taxon>Bacteria</taxon>
        <taxon>Pseudomonadati</taxon>
        <taxon>Bacteroidota</taxon>
        <taxon>Flavobacteriia</taxon>
        <taxon>Flavobacteriales</taxon>
        <taxon>Owenweeksiaceae</taxon>
        <taxon>Croceimicrobium</taxon>
    </lineage>
</organism>
<feature type="transmembrane region" description="Helical" evidence="6">
    <location>
        <begin position="131"/>
        <end position="152"/>
    </location>
</feature>
<keyword evidence="5 6" id="KW-0472">Membrane</keyword>